<evidence type="ECO:0000313" key="14">
    <source>
        <dbReference type="Proteomes" id="UP000321110"/>
    </source>
</evidence>
<keyword evidence="10" id="KW-0004">4Fe-4S</keyword>
<evidence type="ECO:0000256" key="1">
    <source>
        <dbReference type="ARBA" id="ARBA00001966"/>
    </source>
</evidence>
<evidence type="ECO:0000256" key="10">
    <source>
        <dbReference type="RuleBase" id="RU364116"/>
    </source>
</evidence>
<reference evidence="13 14" key="1">
    <citation type="submission" date="2018-09" db="EMBL/GenBank/DDBJ databases">
        <title>Metagenome Assembled Genomes from an Advanced Water Purification Facility.</title>
        <authorList>
            <person name="Stamps B.W."/>
            <person name="Spear J.R."/>
        </authorList>
    </citation>
    <scope>NUCLEOTIDE SEQUENCE [LARGE SCALE GENOMIC DNA]</scope>
    <source>
        <strain evidence="13">Bin_52_1</strain>
    </source>
</reference>
<name>A0A5C7W335_AQUAC</name>
<proteinExistence type="inferred from homology"/>
<keyword evidence="5 10" id="KW-0949">S-adenosyl-L-methionine</keyword>
<keyword evidence="9 10" id="KW-0143">Chaperone</keyword>
<comment type="subcellular location">
    <subcellularLocation>
        <location evidence="10">Cytoplasm</location>
    </subcellularLocation>
</comment>
<dbReference type="InterPro" id="IPR007197">
    <property type="entry name" value="rSAM"/>
</dbReference>
<comment type="function">
    <text evidence="10">Probably acts as a heme chaperone, transferring heme to an unknown acceptor. Binds one molecule of heme per monomer, possibly covalently. Binds 1 [4Fe-4S] cluster. The cluster is coordinated with 3 cysteines and an exchangeable S-adenosyl-L-methionine.</text>
</comment>
<keyword evidence="4 10" id="KW-0349">Heme</keyword>
<evidence type="ECO:0000256" key="4">
    <source>
        <dbReference type="ARBA" id="ARBA00022617"/>
    </source>
</evidence>
<feature type="compositionally biased region" description="Polar residues" evidence="11">
    <location>
        <begin position="17"/>
        <end position="28"/>
    </location>
</feature>
<dbReference type="InterPro" id="IPR004559">
    <property type="entry name" value="HemW-like"/>
</dbReference>
<dbReference type="Proteomes" id="UP000321110">
    <property type="component" value="Unassembled WGS sequence"/>
</dbReference>
<comment type="similarity">
    <text evidence="2">Belongs to the anaerobic coproporphyrinogen-III oxidase family. HemW subfamily.</text>
</comment>
<dbReference type="SUPFAM" id="SSF102114">
    <property type="entry name" value="Radical SAM enzymes"/>
    <property type="match status" value="1"/>
</dbReference>
<keyword evidence="10" id="KW-0963">Cytoplasm</keyword>
<dbReference type="PANTHER" id="PTHR13932:SF5">
    <property type="entry name" value="RADICAL S-ADENOSYL METHIONINE DOMAIN-CONTAINING PROTEIN 1, MITOCHONDRIAL"/>
    <property type="match status" value="1"/>
</dbReference>
<dbReference type="InterPro" id="IPR006638">
    <property type="entry name" value="Elp3/MiaA/NifB-like_rSAM"/>
</dbReference>
<evidence type="ECO:0000313" key="13">
    <source>
        <dbReference type="EMBL" id="TXI31152.1"/>
    </source>
</evidence>
<evidence type="ECO:0000256" key="11">
    <source>
        <dbReference type="SAM" id="MobiDB-lite"/>
    </source>
</evidence>
<evidence type="ECO:0000256" key="6">
    <source>
        <dbReference type="ARBA" id="ARBA00022723"/>
    </source>
</evidence>
<dbReference type="SMART" id="SM00729">
    <property type="entry name" value="Elp3"/>
    <property type="match status" value="1"/>
</dbReference>
<dbReference type="SFLD" id="SFLDS00029">
    <property type="entry name" value="Radical_SAM"/>
    <property type="match status" value="1"/>
</dbReference>
<keyword evidence="6 10" id="KW-0479">Metal-binding</keyword>
<dbReference type="GO" id="GO:0006779">
    <property type="term" value="P:porphyrin-containing compound biosynthetic process"/>
    <property type="evidence" value="ECO:0007669"/>
    <property type="project" value="InterPro"/>
</dbReference>
<evidence type="ECO:0000256" key="8">
    <source>
        <dbReference type="ARBA" id="ARBA00023014"/>
    </source>
</evidence>
<dbReference type="SFLD" id="SFLDF00562">
    <property type="entry name" value="HemN-like__clustered_with_heat"/>
    <property type="match status" value="1"/>
</dbReference>
<feature type="region of interest" description="Disordered" evidence="11">
    <location>
        <begin position="1"/>
        <end position="28"/>
    </location>
</feature>
<dbReference type="SFLD" id="SFLDF00288">
    <property type="entry name" value="HemN-like__clustered_with_nucl"/>
    <property type="match status" value="1"/>
</dbReference>
<feature type="domain" description="Radical SAM core" evidence="12">
    <location>
        <begin position="35"/>
        <end position="268"/>
    </location>
</feature>
<dbReference type="Pfam" id="PF06969">
    <property type="entry name" value="HemN_C"/>
    <property type="match status" value="1"/>
</dbReference>
<comment type="cofactor">
    <cofactor evidence="1">
        <name>[4Fe-4S] cluster</name>
        <dbReference type="ChEBI" id="CHEBI:49883"/>
    </cofactor>
</comment>
<dbReference type="PANTHER" id="PTHR13932">
    <property type="entry name" value="COPROPORPHYRINIGEN III OXIDASE"/>
    <property type="match status" value="1"/>
</dbReference>
<gene>
    <name evidence="13" type="primary">hemW</name>
    <name evidence="13" type="ORF">E6Q69_12085</name>
</gene>
<keyword evidence="8 10" id="KW-0411">Iron-sulfur</keyword>
<sequence length="413" mass="45517">MSQTPSPPTPLPEGEGSTCSAPADSTSPSPLGVRGFQLPPLALYIHIPWCVRKCPYCDFNSHAAGPSLPEEEYVDALLADLGRDLGHVHGRELTSIFFGGGTPSLFSAKALGRLLQGVQQRVPFASDIEITLEANPGTFEQAKFRDYRSLGINRLSIGVQSFQEAKLKALGRIHNGDEAIRAADMARAAGFDNFNLDLMHGLPEQSIEDALYDLRTAIAQGPTHLSWYQLTMEPNTVFWSQPPQLPEDDLLWDIQEAGQALLAAEGYAQYEVSAYARTGRQARHNLNYWSFGDFLGIGAGAHAKLSAPDGQIVRSWKTRLPKDYLDPAKAFQAGERVLDAEELPFEFLMNVLRLTEGAPAALFEQRTGLPLASLEQARREAEARQLLQNDPQRLVATREGQLFLNDLLQHFLP</sequence>
<dbReference type="PROSITE" id="PS51918">
    <property type="entry name" value="RADICAL_SAM"/>
    <property type="match status" value="1"/>
</dbReference>
<dbReference type="GO" id="GO:0005737">
    <property type="term" value="C:cytoplasm"/>
    <property type="evidence" value="ECO:0007669"/>
    <property type="project" value="UniProtKB-SubCell"/>
</dbReference>
<evidence type="ECO:0000256" key="2">
    <source>
        <dbReference type="ARBA" id="ARBA00006100"/>
    </source>
</evidence>
<evidence type="ECO:0000259" key="12">
    <source>
        <dbReference type="PROSITE" id="PS51918"/>
    </source>
</evidence>
<dbReference type="AlphaFoldDB" id="A0A5C7W335"/>
<protein>
    <recommendedName>
        <fullName evidence="3 10">Heme chaperone HemW</fullName>
    </recommendedName>
</protein>
<dbReference type="SFLD" id="SFLDG01082">
    <property type="entry name" value="B12-binding_domain_containing"/>
    <property type="match status" value="1"/>
</dbReference>
<evidence type="ECO:0000256" key="5">
    <source>
        <dbReference type="ARBA" id="ARBA00022691"/>
    </source>
</evidence>
<dbReference type="GO" id="GO:0004109">
    <property type="term" value="F:coproporphyrinogen oxidase activity"/>
    <property type="evidence" value="ECO:0007669"/>
    <property type="project" value="InterPro"/>
</dbReference>
<dbReference type="InterPro" id="IPR058240">
    <property type="entry name" value="rSAM_sf"/>
</dbReference>
<comment type="caution">
    <text evidence="13">The sequence shown here is derived from an EMBL/GenBank/DDBJ whole genome shotgun (WGS) entry which is preliminary data.</text>
</comment>
<evidence type="ECO:0000256" key="7">
    <source>
        <dbReference type="ARBA" id="ARBA00023004"/>
    </source>
</evidence>
<dbReference type="GO" id="GO:0046872">
    <property type="term" value="F:metal ion binding"/>
    <property type="evidence" value="ECO:0007669"/>
    <property type="project" value="UniProtKB-UniRule"/>
</dbReference>
<dbReference type="Gene3D" id="3.20.20.70">
    <property type="entry name" value="Aldolase class I"/>
    <property type="match status" value="1"/>
</dbReference>
<dbReference type="InterPro" id="IPR013785">
    <property type="entry name" value="Aldolase_TIM"/>
</dbReference>
<dbReference type="GO" id="GO:0051539">
    <property type="term" value="F:4 iron, 4 sulfur cluster binding"/>
    <property type="evidence" value="ECO:0007669"/>
    <property type="project" value="UniProtKB-UniRule"/>
</dbReference>
<accession>A0A5C7W335</accession>
<evidence type="ECO:0000256" key="9">
    <source>
        <dbReference type="ARBA" id="ARBA00023186"/>
    </source>
</evidence>
<dbReference type="CDD" id="cd01335">
    <property type="entry name" value="Radical_SAM"/>
    <property type="match status" value="1"/>
</dbReference>
<feature type="compositionally biased region" description="Pro residues" evidence="11">
    <location>
        <begin position="1"/>
        <end position="11"/>
    </location>
</feature>
<keyword evidence="7 10" id="KW-0408">Iron</keyword>
<dbReference type="Pfam" id="PF04055">
    <property type="entry name" value="Radical_SAM"/>
    <property type="match status" value="1"/>
</dbReference>
<dbReference type="NCBIfam" id="TIGR00539">
    <property type="entry name" value="hemN_rel"/>
    <property type="match status" value="1"/>
</dbReference>
<dbReference type="EMBL" id="SSFO01000200">
    <property type="protein sequence ID" value="TXI31152.1"/>
    <property type="molecule type" value="Genomic_DNA"/>
</dbReference>
<dbReference type="InterPro" id="IPR034505">
    <property type="entry name" value="Coproporphyrinogen-III_oxidase"/>
</dbReference>
<dbReference type="InterPro" id="IPR010723">
    <property type="entry name" value="HemN_C"/>
</dbReference>
<organism evidence="13 14">
    <name type="scientific">Aquipseudomonas alcaligenes</name>
    <name type="common">Pseudomonas alcaligenes</name>
    <dbReference type="NCBI Taxonomy" id="43263"/>
    <lineage>
        <taxon>Bacteria</taxon>
        <taxon>Pseudomonadati</taxon>
        <taxon>Pseudomonadota</taxon>
        <taxon>Gammaproteobacteria</taxon>
        <taxon>Pseudomonadales</taxon>
        <taxon>Pseudomonadaceae</taxon>
        <taxon>Aquipseudomonas</taxon>
    </lineage>
</organism>
<evidence type="ECO:0000256" key="3">
    <source>
        <dbReference type="ARBA" id="ARBA00017228"/>
    </source>
</evidence>
<dbReference type="SFLD" id="SFLDG01065">
    <property type="entry name" value="anaerobic_coproporphyrinogen-I"/>
    <property type="match status" value="1"/>
</dbReference>